<protein>
    <submittedName>
        <fullName evidence="1">Uncharacterized protein</fullName>
    </submittedName>
</protein>
<gene>
    <name evidence="1" type="ordered locus">Dfer_1831</name>
</gene>
<organism evidence="1 2">
    <name type="scientific">Dyadobacter fermentans (strain ATCC 700827 / DSM 18053 / CIP 107007 / KCTC 52180 / NS114)</name>
    <dbReference type="NCBI Taxonomy" id="471854"/>
    <lineage>
        <taxon>Bacteria</taxon>
        <taxon>Pseudomonadati</taxon>
        <taxon>Bacteroidota</taxon>
        <taxon>Cytophagia</taxon>
        <taxon>Cytophagales</taxon>
        <taxon>Spirosomataceae</taxon>
        <taxon>Dyadobacter</taxon>
    </lineage>
</organism>
<dbReference type="AlphaFoldDB" id="C6VUT1"/>
<sequence length="44" mass="5221">MAQSWFAAYWQIMFQDLFPQIIFPLVRVHTKRSIPYGIGEAIHL</sequence>
<evidence type="ECO:0000313" key="2">
    <source>
        <dbReference type="Proteomes" id="UP000002011"/>
    </source>
</evidence>
<dbReference type="HOGENOM" id="CLU_3215469_0_0_10"/>
<accession>C6VUT1</accession>
<dbReference type="EMBL" id="CP001619">
    <property type="protein sequence ID" value="ACT93068.1"/>
    <property type="molecule type" value="Genomic_DNA"/>
</dbReference>
<evidence type="ECO:0000313" key="1">
    <source>
        <dbReference type="EMBL" id="ACT93068.1"/>
    </source>
</evidence>
<proteinExistence type="predicted"/>
<dbReference type="STRING" id="471854.Dfer_1831"/>
<dbReference type="Proteomes" id="UP000002011">
    <property type="component" value="Chromosome"/>
</dbReference>
<reference evidence="1 2" key="1">
    <citation type="journal article" date="2009" name="Stand. Genomic Sci.">
        <title>Complete genome sequence of Dyadobacter fermentans type strain (NS114).</title>
        <authorList>
            <person name="Lang E."/>
            <person name="Lapidus A."/>
            <person name="Chertkov O."/>
            <person name="Brettin T."/>
            <person name="Detter J.C."/>
            <person name="Han C."/>
            <person name="Copeland A."/>
            <person name="Glavina Del Rio T."/>
            <person name="Nolan M."/>
            <person name="Chen F."/>
            <person name="Lucas S."/>
            <person name="Tice H."/>
            <person name="Cheng J.F."/>
            <person name="Land M."/>
            <person name="Hauser L."/>
            <person name="Chang Y.J."/>
            <person name="Jeffries C.D."/>
            <person name="Kopitz M."/>
            <person name="Bruce D."/>
            <person name="Goodwin L."/>
            <person name="Pitluck S."/>
            <person name="Ovchinnikova G."/>
            <person name="Pati A."/>
            <person name="Ivanova N."/>
            <person name="Mavrommatis K."/>
            <person name="Chen A."/>
            <person name="Palaniappan K."/>
            <person name="Chain P."/>
            <person name="Bristow J."/>
            <person name="Eisen J.A."/>
            <person name="Markowitz V."/>
            <person name="Hugenholtz P."/>
            <person name="Goker M."/>
            <person name="Rohde M."/>
            <person name="Kyrpides N.C."/>
            <person name="Klenk H.P."/>
        </authorList>
    </citation>
    <scope>NUCLEOTIDE SEQUENCE [LARGE SCALE GENOMIC DNA]</scope>
    <source>
        <strain evidence="2">ATCC 700827 / DSM 18053 / CIP 107007 / KCTC 52180 / NS114</strain>
    </source>
</reference>
<name>C6VUT1_DYAFD</name>
<keyword evidence="2" id="KW-1185">Reference proteome</keyword>
<dbReference type="KEGG" id="dfe:Dfer_1831"/>